<keyword evidence="13" id="KW-0175">Coiled coil</keyword>
<dbReference type="PROSITE" id="PS50110">
    <property type="entry name" value="RESPONSE_REGULATORY"/>
    <property type="match status" value="1"/>
</dbReference>
<dbReference type="Pfam" id="PF02518">
    <property type="entry name" value="HATPase_c"/>
    <property type="match status" value="1"/>
</dbReference>
<dbReference type="InterPro" id="IPR011006">
    <property type="entry name" value="CheY-like_superfamily"/>
</dbReference>
<dbReference type="Proteomes" id="UP001465426">
    <property type="component" value="Unassembled WGS sequence"/>
</dbReference>
<dbReference type="InterPro" id="IPR003018">
    <property type="entry name" value="GAF"/>
</dbReference>
<dbReference type="Gene3D" id="3.30.450.40">
    <property type="match status" value="1"/>
</dbReference>
<keyword evidence="14" id="KW-0812">Transmembrane</keyword>
<dbReference type="PRINTS" id="PR00344">
    <property type="entry name" value="BCTRLSENSOR"/>
</dbReference>
<evidence type="ECO:0000313" key="19">
    <source>
        <dbReference type="Proteomes" id="UP001465426"/>
    </source>
</evidence>
<dbReference type="Gene3D" id="3.30.565.10">
    <property type="entry name" value="Histidine kinase-like ATPase, C-terminal domain"/>
    <property type="match status" value="1"/>
</dbReference>
<comment type="subcellular location">
    <subcellularLocation>
        <location evidence="2">Cell membrane</location>
        <topology evidence="2">Multi-pass membrane protein</topology>
    </subcellularLocation>
</comment>
<evidence type="ECO:0000256" key="7">
    <source>
        <dbReference type="ARBA" id="ARBA00022741"/>
    </source>
</evidence>
<feature type="domain" description="Histidine kinase" evidence="15">
    <location>
        <begin position="508"/>
        <end position="736"/>
    </location>
</feature>
<keyword evidence="19" id="KW-1185">Reference proteome</keyword>
<feature type="domain" description="Response regulatory" evidence="16">
    <location>
        <begin position="781"/>
        <end position="898"/>
    </location>
</feature>
<dbReference type="InterPro" id="IPR005467">
    <property type="entry name" value="His_kinase_dom"/>
</dbReference>
<dbReference type="SUPFAM" id="SSF55874">
    <property type="entry name" value="ATPase domain of HSP90 chaperone/DNA topoisomerase II/histidine kinase"/>
    <property type="match status" value="1"/>
</dbReference>
<dbReference type="CDD" id="cd17546">
    <property type="entry name" value="REC_hyHK_CKI1_RcsC-like"/>
    <property type="match status" value="1"/>
</dbReference>
<dbReference type="Pfam" id="PF13185">
    <property type="entry name" value="GAF_2"/>
    <property type="match status" value="1"/>
</dbReference>
<dbReference type="EC" id="2.7.13.3" evidence="3"/>
<dbReference type="EMBL" id="JBBMFN010000013">
    <property type="protein sequence ID" value="MEQ2465560.1"/>
    <property type="molecule type" value="Genomic_DNA"/>
</dbReference>
<dbReference type="SMART" id="SM00304">
    <property type="entry name" value="HAMP"/>
    <property type="match status" value="1"/>
</dbReference>
<dbReference type="Pfam" id="PF00672">
    <property type="entry name" value="HAMP"/>
    <property type="match status" value="1"/>
</dbReference>
<evidence type="ECO:0000256" key="2">
    <source>
        <dbReference type="ARBA" id="ARBA00004651"/>
    </source>
</evidence>
<evidence type="ECO:0000256" key="14">
    <source>
        <dbReference type="SAM" id="Phobius"/>
    </source>
</evidence>
<sequence length="901" mass="102904">MRFSTKLYFGLGIIFVLITILIIVLMGMLRQQNDNMHVLVTDKTERIDAAYILKNEINNLSREIYELSSQSSIDLNDRTISQMEETRKEINKAYNFLIDQDKREETQELLVQFSTIYDVFEEKGQQIVEAEDKKMDSDFWIRENDEKNRLLEIATSLYSIQLKDMQDDLESSKKTYDIVVVMTYIYIIVGVVSSIAIAIYLIRGLTRNLNKVTTVMSGVSYKKGIKFPRLEIDSKDEVGEIARAFNEMVTTLEKYSKDEIESRAKAEEKSWLDSRLAEITTGFSMVETMEALADYFICQITPVVGAQYGIFYQINKQEQAHYLEEIAQYAFHDQGRSPIIQLGEGLVGQAAKENKSISLIDIPKEYIKIKSGSGEAEPKQVLIHPISYEGKVLAIVELASLQYFRPVQQRLLKEVVEYLGISIHGIINRLEVKRLLEDEQRLTEELQSQSEELQAQQQELMAINEELQTQYRVSEEKNADLEQIGKELEEKAEQLVYSSQYKSEFLANMSHELRTPLNSMLILSQMLVEKENENLNAKQIQYLQTIYFSGNELLRLINEILDLEKIETGMMEIIVEPVKMEEIQSCLKNQFAPIANKKKLDFSIKMAKEVPTFIETDAHRLNQVLKNLLSNAFKFTEKGRVELSIRLENSTKLANANEGVVSFTVKDTGIGIPKEKMDIIFEPFKQADGTISRRYGGTGLGLSICKEITHLLGGRLEAISMEGMGSSFSIYLPTMGQKQKDAVLLNERLLKEESYQQTAAANEEVIDIIHSNENANLKGKKVLIIDDDIRNIFSIHAALEEYNIDILYAENGRDGISLLEANPDVDLVLMDIMMPEMSGLEAISIIRKKEDFKTLPIIAITAKAMKHNREQCIEAGASDYISKPVNLEQLYSLIQVWLYKE</sequence>
<evidence type="ECO:0000256" key="9">
    <source>
        <dbReference type="ARBA" id="ARBA00022840"/>
    </source>
</evidence>
<dbReference type="SMART" id="SM00387">
    <property type="entry name" value="HATPase_c"/>
    <property type="match status" value="1"/>
</dbReference>
<dbReference type="InterPro" id="IPR003660">
    <property type="entry name" value="HAMP_dom"/>
</dbReference>
<dbReference type="SMART" id="SM00388">
    <property type="entry name" value="HisKA"/>
    <property type="match status" value="1"/>
</dbReference>
<dbReference type="InterPro" id="IPR036890">
    <property type="entry name" value="HATPase_C_sf"/>
</dbReference>
<dbReference type="GO" id="GO:0005524">
    <property type="term" value="F:ATP binding"/>
    <property type="evidence" value="ECO:0007669"/>
    <property type="project" value="UniProtKB-KW"/>
</dbReference>
<evidence type="ECO:0000256" key="12">
    <source>
        <dbReference type="PROSITE-ProRule" id="PRU00169"/>
    </source>
</evidence>
<keyword evidence="5 12" id="KW-0597">Phosphoprotein</keyword>
<evidence type="ECO:0000256" key="3">
    <source>
        <dbReference type="ARBA" id="ARBA00012438"/>
    </source>
</evidence>
<evidence type="ECO:0000256" key="10">
    <source>
        <dbReference type="ARBA" id="ARBA00023012"/>
    </source>
</evidence>
<evidence type="ECO:0000256" key="13">
    <source>
        <dbReference type="SAM" id="Coils"/>
    </source>
</evidence>
<feature type="modified residue" description="4-aspartylphosphate" evidence="12">
    <location>
        <position position="831"/>
    </location>
</feature>
<dbReference type="InterPro" id="IPR004358">
    <property type="entry name" value="Sig_transdc_His_kin-like_C"/>
</dbReference>
<reference evidence="18 19" key="1">
    <citation type="submission" date="2024-03" db="EMBL/GenBank/DDBJ databases">
        <title>Human intestinal bacterial collection.</title>
        <authorList>
            <person name="Pauvert C."/>
            <person name="Hitch T.C.A."/>
            <person name="Clavel T."/>
        </authorList>
    </citation>
    <scope>NUCLEOTIDE SEQUENCE [LARGE SCALE GENOMIC DNA]</scope>
    <source>
        <strain evidence="18 19">CLA-SR-H024</strain>
    </source>
</reference>
<keyword evidence="14" id="KW-1133">Transmembrane helix</keyword>
<evidence type="ECO:0000259" key="15">
    <source>
        <dbReference type="PROSITE" id="PS50109"/>
    </source>
</evidence>
<dbReference type="PROSITE" id="PS50885">
    <property type="entry name" value="HAMP"/>
    <property type="match status" value="1"/>
</dbReference>
<evidence type="ECO:0000259" key="16">
    <source>
        <dbReference type="PROSITE" id="PS50110"/>
    </source>
</evidence>
<feature type="transmembrane region" description="Helical" evidence="14">
    <location>
        <begin position="6"/>
        <end position="29"/>
    </location>
</feature>
<dbReference type="InterPro" id="IPR036097">
    <property type="entry name" value="HisK_dim/P_sf"/>
</dbReference>
<dbReference type="SUPFAM" id="SSF55781">
    <property type="entry name" value="GAF domain-like"/>
    <property type="match status" value="1"/>
</dbReference>
<dbReference type="InterPro" id="IPR001789">
    <property type="entry name" value="Sig_transdc_resp-reg_receiver"/>
</dbReference>
<dbReference type="Gene3D" id="6.10.340.10">
    <property type="match status" value="1"/>
</dbReference>
<dbReference type="InterPro" id="IPR003594">
    <property type="entry name" value="HATPase_dom"/>
</dbReference>
<feature type="transmembrane region" description="Helical" evidence="14">
    <location>
        <begin position="178"/>
        <end position="202"/>
    </location>
</feature>
<keyword evidence="8" id="KW-0418">Kinase</keyword>
<keyword evidence="7" id="KW-0547">Nucleotide-binding</keyword>
<keyword evidence="9 18" id="KW-0067">ATP-binding</keyword>
<protein>
    <recommendedName>
        <fullName evidence="3">histidine kinase</fullName>
        <ecNumber evidence="3">2.7.13.3</ecNumber>
    </recommendedName>
</protein>
<keyword evidence="6" id="KW-0808">Transferase</keyword>
<dbReference type="PANTHER" id="PTHR45339:SF1">
    <property type="entry name" value="HYBRID SIGNAL TRANSDUCTION HISTIDINE KINASE J"/>
    <property type="match status" value="1"/>
</dbReference>
<keyword evidence="10" id="KW-0902">Two-component regulatory system</keyword>
<dbReference type="PANTHER" id="PTHR45339">
    <property type="entry name" value="HYBRID SIGNAL TRANSDUCTION HISTIDINE KINASE J"/>
    <property type="match status" value="1"/>
</dbReference>
<comment type="caution">
    <text evidence="18">The sequence shown here is derived from an EMBL/GenBank/DDBJ whole genome shotgun (WGS) entry which is preliminary data.</text>
</comment>
<keyword evidence="11 14" id="KW-0472">Membrane</keyword>
<dbReference type="SMART" id="SM00448">
    <property type="entry name" value="REC"/>
    <property type="match status" value="1"/>
</dbReference>
<dbReference type="CDD" id="cd00082">
    <property type="entry name" value="HisKA"/>
    <property type="match status" value="1"/>
</dbReference>
<dbReference type="Gene3D" id="1.10.287.130">
    <property type="match status" value="1"/>
</dbReference>
<evidence type="ECO:0000313" key="18">
    <source>
        <dbReference type="EMBL" id="MEQ2465560.1"/>
    </source>
</evidence>
<dbReference type="SUPFAM" id="SSF52172">
    <property type="entry name" value="CheY-like"/>
    <property type="match status" value="1"/>
</dbReference>
<name>A0ABV1EYB0_9BACI</name>
<evidence type="ECO:0000256" key="8">
    <source>
        <dbReference type="ARBA" id="ARBA00022777"/>
    </source>
</evidence>
<evidence type="ECO:0000256" key="1">
    <source>
        <dbReference type="ARBA" id="ARBA00000085"/>
    </source>
</evidence>
<comment type="catalytic activity">
    <reaction evidence="1">
        <text>ATP + protein L-histidine = ADP + protein N-phospho-L-histidine.</text>
        <dbReference type="EC" id="2.7.13.3"/>
    </reaction>
</comment>
<dbReference type="CDD" id="cd16922">
    <property type="entry name" value="HATPase_EvgS-ArcB-TorS-like"/>
    <property type="match status" value="1"/>
</dbReference>
<dbReference type="InterPro" id="IPR003661">
    <property type="entry name" value="HisK_dim/P_dom"/>
</dbReference>
<dbReference type="Pfam" id="PF00512">
    <property type="entry name" value="HisKA"/>
    <property type="match status" value="1"/>
</dbReference>
<evidence type="ECO:0000256" key="6">
    <source>
        <dbReference type="ARBA" id="ARBA00022679"/>
    </source>
</evidence>
<evidence type="ECO:0000259" key="17">
    <source>
        <dbReference type="PROSITE" id="PS50885"/>
    </source>
</evidence>
<evidence type="ECO:0000256" key="11">
    <source>
        <dbReference type="ARBA" id="ARBA00023136"/>
    </source>
</evidence>
<dbReference type="RefSeq" id="WP_284561136.1">
    <property type="nucleotide sequence ID" value="NZ_JBBMFN010000013.1"/>
</dbReference>
<feature type="domain" description="HAMP" evidence="17">
    <location>
        <begin position="203"/>
        <end position="257"/>
    </location>
</feature>
<organism evidence="18 19">
    <name type="scientific">Niallia hominis</name>
    <dbReference type="NCBI Taxonomy" id="3133173"/>
    <lineage>
        <taxon>Bacteria</taxon>
        <taxon>Bacillati</taxon>
        <taxon>Bacillota</taxon>
        <taxon>Bacilli</taxon>
        <taxon>Bacillales</taxon>
        <taxon>Bacillaceae</taxon>
        <taxon>Niallia</taxon>
    </lineage>
</organism>
<dbReference type="PROSITE" id="PS50109">
    <property type="entry name" value="HIS_KIN"/>
    <property type="match status" value="1"/>
</dbReference>
<keyword evidence="4" id="KW-1003">Cell membrane</keyword>
<dbReference type="CDD" id="cd06225">
    <property type="entry name" value="HAMP"/>
    <property type="match status" value="1"/>
</dbReference>
<proteinExistence type="predicted"/>
<dbReference type="Pfam" id="PF00072">
    <property type="entry name" value="Response_reg"/>
    <property type="match status" value="1"/>
</dbReference>
<evidence type="ECO:0000256" key="4">
    <source>
        <dbReference type="ARBA" id="ARBA00022475"/>
    </source>
</evidence>
<dbReference type="SUPFAM" id="SSF47384">
    <property type="entry name" value="Homodimeric domain of signal transducing histidine kinase"/>
    <property type="match status" value="1"/>
</dbReference>
<gene>
    <name evidence="18" type="ORF">WMO63_07755</name>
</gene>
<dbReference type="InterPro" id="IPR029016">
    <property type="entry name" value="GAF-like_dom_sf"/>
</dbReference>
<accession>A0ABV1EYB0</accession>
<evidence type="ECO:0000256" key="5">
    <source>
        <dbReference type="ARBA" id="ARBA00022553"/>
    </source>
</evidence>
<dbReference type="Gene3D" id="3.40.50.2300">
    <property type="match status" value="1"/>
</dbReference>
<feature type="coiled-coil region" evidence="13">
    <location>
        <begin position="432"/>
        <end position="494"/>
    </location>
</feature>